<protein>
    <recommendedName>
        <fullName evidence="4">Anthranilate phosphoribosyltransferase</fullName>
        <ecNumber evidence="4">2.4.2.18</ecNumber>
    </recommendedName>
</protein>
<comment type="similarity">
    <text evidence="4">Belongs to the anthranilate phosphoribosyltransferase family.</text>
</comment>
<dbReference type="InterPro" id="IPR006221">
    <property type="entry name" value="TrpG/PapA_dom"/>
</dbReference>
<feature type="binding site" evidence="4">
    <location>
        <position position="299"/>
    </location>
    <ligand>
        <name>5-phospho-alpha-D-ribose 1-diphosphate</name>
        <dbReference type="ChEBI" id="CHEBI:58017"/>
    </ligand>
</feature>
<feature type="binding site" evidence="4">
    <location>
        <position position="303"/>
    </location>
    <ligand>
        <name>Mg(2+)</name>
        <dbReference type="ChEBI" id="CHEBI:18420"/>
        <label>1</label>
    </ligand>
</feature>
<dbReference type="InterPro" id="IPR036320">
    <property type="entry name" value="Glycosyl_Trfase_fam3_N_dom_sf"/>
</dbReference>
<dbReference type="PRINTS" id="PR00096">
    <property type="entry name" value="GATASE"/>
</dbReference>
<keyword evidence="8" id="KW-1185">Reference proteome</keyword>
<dbReference type="PANTHER" id="PTHR43285">
    <property type="entry name" value="ANTHRANILATE PHOSPHORIBOSYLTRANSFERASE"/>
    <property type="match status" value="1"/>
</dbReference>
<evidence type="ECO:0000256" key="3">
    <source>
        <dbReference type="ARBA" id="ARBA00022962"/>
    </source>
</evidence>
<dbReference type="InterPro" id="IPR035902">
    <property type="entry name" value="Nuc_phospho_transferase"/>
</dbReference>
<dbReference type="OrthoDB" id="9806430at2"/>
<dbReference type="AlphaFoldDB" id="A0A510JKF2"/>
<dbReference type="KEGG" id="lhf:JCM16775_1551"/>
<keyword evidence="4" id="KW-0057">Aromatic amino acid biosynthesis</keyword>
<dbReference type="RefSeq" id="WP_026746099.1">
    <property type="nucleotide sequence ID" value="NZ_AP019823.1"/>
</dbReference>
<comment type="pathway">
    <text evidence="4">Amino-acid biosynthesis; L-tryptophan biosynthesis; L-tryptophan from chorismate: step 2/5.</text>
</comment>
<reference evidence="7 8" key="1">
    <citation type="submission" date="2019-07" db="EMBL/GenBank/DDBJ databases">
        <title>Complete Genome Sequence of Leptotrichia hofstadii Strain JCM16775.</title>
        <authorList>
            <person name="Watanabe S."/>
            <person name="Cui L."/>
        </authorList>
    </citation>
    <scope>NUCLEOTIDE SEQUENCE [LARGE SCALE GENOMIC DNA]</scope>
    <source>
        <strain evidence="7 8">JCM16775</strain>
    </source>
</reference>
<dbReference type="Gene3D" id="3.40.50.880">
    <property type="match status" value="1"/>
</dbReference>
<keyword evidence="2 4" id="KW-0808">Transferase</keyword>
<feature type="binding site" evidence="4">
    <location>
        <position position="291"/>
    </location>
    <ligand>
        <name>5-phospho-alpha-D-ribose 1-diphosphate</name>
        <dbReference type="ChEBI" id="CHEBI:58017"/>
    </ligand>
</feature>
<feature type="binding site" evidence="4">
    <location>
        <begin position="294"/>
        <end position="295"/>
    </location>
    <ligand>
        <name>5-phospho-alpha-D-ribose 1-diphosphate</name>
        <dbReference type="ChEBI" id="CHEBI:58017"/>
    </ligand>
</feature>
<evidence type="ECO:0000256" key="4">
    <source>
        <dbReference type="HAMAP-Rule" id="MF_00211"/>
    </source>
</evidence>
<dbReference type="FunFam" id="3.40.50.880:FF:000003">
    <property type="entry name" value="Anthranilate synthase component II"/>
    <property type="match status" value="1"/>
</dbReference>
<dbReference type="UniPathway" id="UPA00035">
    <property type="reaction ID" value="UER00041"/>
</dbReference>
<comment type="subunit">
    <text evidence="4">Homodimer.</text>
</comment>
<dbReference type="NCBIfam" id="TIGR00566">
    <property type="entry name" value="trpG_papA"/>
    <property type="match status" value="1"/>
</dbReference>
<dbReference type="InterPro" id="IPR000312">
    <property type="entry name" value="Glycosyl_Trfase_fam3"/>
</dbReference>
<keyword evidence="4" id="KW-0822">Tryptophan biosynthesis</keyword>
<feature type="binding site" evidence="4">
    <location>
        <position position="291"/>
    </location>
    <ligand>
        <name>anthranilate</name>
        <dbReference type="ChEBI" id="CHEBI:16567"/>
        <label>1</label>
    </ligand>
</feature>
<accession>A0A510JKF2</accession>
<sequence>MILMIDNYDSFVFNVEQYLKEMTDDEVITVRNDAITIDDIKKINPSKIIFSPGPKHPKDSGICLEILNNTDELGNIPILGICLGHQAIGMNFGGEIKRLENPLHGKTSEITVLSENSVLFKNLPKKFKVMRYHSLYVDNIPEDLEVTAKSEDGVAMAVEHKSKNIFGIQFHPESIFTEYGKNMIRNFLNIEVSETLQNDENSKNTNEKGNFIDMNKYLKKLQENIALTDTDFRQICKIIDSKNYDIVQLGALLVLISEKSLYPESLTAFVKNILEYSTTFEDDSDMIDVCGTGGDGFKTINISTAVAFIIGAMGVNVAKHGNRAISSKSGSSDVLDKLGVPLENSLANQIEKLHVKNLAFFHAPFFHKLVGEVREVRSRLGIRTVFNILGPLLHPNTKLKYQLVGLYHEPVHRLYAETLQLLGRKHALAVRGNDGLDEITICDDTKIIEVKGEQILEYTVSPESFSFKRAFHSEIEGGTPEENAEILVKILKGEEKSAKFDIVVLNAMFALYTADVVDHPAKAKDMVLEVIESGKVYEFYKDYVKITK</sequence>
<feature type="binding site" evidence="4">
    <location>
        <position position="377"/>
    </location>
    <ligand>
        <name>anthranilate</name>
        <dbReference type="ChEBI" id="CHEBI:16567"/>
        <label>2</label>
    </ligand>
</feature>
<keyword evidence="4" id="KW-0479">Metal-binding</keyword>
<dbReference type="GO" id="GO:0005829">
    <property type="term" value="C:cytosol"/>
    <property type="evidence" value="ECO:0007669"/>
    <property type="project" value="TreeGrafter"/>
</dbReference>
<evidence type="ECO:0000256" key="2">
    <source>
        <dbReference type="ARBA" id="ARBA00022679"/>
    </source>
</evidence>
<dbReference type="PRINTS" id="PR00097">
    <property type="entry name" value="ANTSNTHASEII"/>
</dbReference>
<evidence type="ECO:0000313" key="8">
    <source>
        <dbReference type="Proteomes" id="UP000321892"/>
    </source>
</evidence>
<feature type="domain" description="Glutamine amidotransferase" evidence="5">
    <location>
        <begin position="3"/>
        <end position="188"/>
    </location>
</feature>
<comment type="cofactor">
    <cofactor evidence="4">
        <name>Mg(2+)</name>
        <dbReference type="ChEBI" id="CHEBI:18420"/>
    </cofactor>
    <text evidence="4">Binds 2 magnesium ions per monomer.</text>
</comment>
<feature type="binding site" evidence="4">
    <location>
        <begin position="301"/>
        <end position="304"/>
    </location>
    <ligand>
        <name>5-phospho-alpha-D-ribose 1-diphosphate</name>
        <dbReference type="ChEBI" id="CHEBI:58017"/>
    </ligand>
</feature>
<evidence type="ECO:0000313" key="7">
    <source>
        <dbReference type="EMBL" id="BBM38841.1"/>
    </source>
</evidence>
<dbReference type="HAMAP" id="MF_00211">
    <property type="entry name" value="TrpD"/>
    <property type="match status" value="1"/>
</dbReference>
<dbReference type="EMBL" id="AP019823">
    <property type="protein sequence ID" value="BBM38841.1"/>
    <property type="molecule type" value="Genomic_DNA"/>
</dbReference>
<gene>
    <name evidence="4" type="primary">trpD</name>
    <name evidence="7" type="ORF">JCM16775_1551</name>
</gene>
<keyword evidence="3" id="KW-0315">Glutamine amidotransferase</keyword>
<name>A0A510JKF2_9FUSO</name>
<dbReference type="SUPFAM" id="SSF47648">
    <property type="entry name" value="Nucleoside phosphorylase/phosphoribosyltransferase N-terminal domain"/>
    <property type="match status" value="1"/>
</dbReference>
<dbReference type="Pfam" id="PF00117">
    <property type="entry name" value="GATase"/>
    <property type="match status" value="1"/>
</dbReference>
<dbReference type="PANTHER" id="PTHR43285:SF2">
    <property type="entry name" value="ANTHRANILATE PHOSPHORIBOSYLTRANSFERASE"/>
    <property type="match status" value="1"/>
</dbReference>
<dbReference type="SUPFAM" id="SSF52317">
    <property type="entry name" value="Class I glutamine amidotransferase-like"/>
    <property type="match status" value="1"/>
</dbReference>
<evidence type="ECO:0000256" key="1">
    <source>
        <dbReference type="ARBA" id="ARBA00022676"/>
    </source>
</evidence>
<dbReference type="InterPro" id="IPR029062">
    <property type="entry name" value="Class_I_gatase-like"/>
</dbReference>
<dbReference type="GO" id="GO:0000287">
    <property type="term" value="F:magnesium ion binding"/>
    <property type="evidence" value="ECO:0007669"/>
    <property type="project" value="UniProtKB-UniRule"/>
</dbReference>
<dbReference type="InterPro" id="IPR005940">
    <property type="entry name" value="Anthranilate_Pribosyl_Tfrase"/>
</dbReference>
<dbReference type="Proteomes" id="UP000321892">
    <property type="component" value="Chromosome"/>
</dbReference>
<keyword evidence="4" id="KW-0028">Amino-acid biosynthesis</keyword>
<dbReference type="InterPro" id="IPR017926">
    <property type="entry name" value="GATASE"/>
</dbReference>
<keyword evidence="1 4" id="KW-0328">Glycosyltransferase</keyword>
<feature type="binding site" evidence="4">
    <location>
        <position position="331"/>
    </location>
    <ligand>
        <name>5-phospho-alpha-D-ribose 1-diphosphate</name>
        <dbReference type="ChEBI" id="CHEBI:58017"/>
    </ligand>
</feature>
<feature type="binding site" evidence="4">
    <location>
        <position position="438"/>
    </location>
    <ligand>
        <name>Mg(2+)</name>
        <dbReference type="ChEBI" id="CHEBI:18420"/>
        <label>1</label>
    </ligand>
</feature>
<dbReference type="CDD" id="cd01743">
    <property type="entry name" value="GATase1_Anthranilate_Synthase"/>
    <property type="match status" value="1"/>
</dbReference>
<evidence type="ECO:0000259" key="6">
    <source>
        <dbReference type="Pfam" id="PF00591"/>
    </source>
</evidence>
<dbReference type="GO" id="GO:0000162">
    <property type="term" value="P:L-tryptophan biosynthetic process"/>
    <property type="evidence" value="ECO:0007669"/>
    <property type="project" value="UniProtKB-UniRule"/>
</dbReference>
<comment type="caution">
    <text evidence="4">Lacks conserved residue(s) required for the propagation of feature annotation.</text>
</comment>
<keyword evidence="4" id="KW-0460">Magnesium</keyword>
<dbReference type="GO" id="GO:0004048">
    <property type="term" value="F:anthranilate phosphoribosyltransferase activity"/>
    <property type="evidence" value="ECO:0007669"/>
    <property type="project" value="UniProtKB-UniRule"/>
</dbReference>
<dbReference type="EC" id="2.4.2.18" evidence="4"/>
<feature type="binding site" evidence="4">
    <location>
        <begin position="319"/>
        <end position="327"/>
    </location>
    <ligand>
        <name>5-phospho-alpha-D-ribose 1-diphosphate</name>
        <dbReference type="ChEBI" id="CHEBI:58017"/>
    </ligand>
</feature>
<feature type="binding site" evidence="4">
    <location>
        <position position="322"/>
    </location>
    <ligand>
        <name>anthranilate</name>
        <dbReference type="ChEBI" id="CHEBI:16567"/>
        <label>1</label>
    </ligand>
</feature>
<dbReference type="SUPFAM" id="SSF52418">
    <property type="entry name" value="Nucleoside phosphorylase/phosphoribosyltransferase catalytic domain"/>
    <property type="match status" value="1"/>
</dbReference>
<dbReference type="Gene3D" id="3.40.1030.10">
    <property type="entry name" value="Nucleoside phosphorylase/phosphoribosyltransferase catalytic domain"/>
    <property type="match status" value="1"/>
</dbReference>
<evidence type="ECO:0000259" key="5">
    <source>
        <dbReference type="Pfam" id="PF00117"/>
    </source>
</evidence>
<comment type="function">
    <text evidence="4">Catalyzes the transfer of the phosphoribosyl group of 5-phosphorylribose-1-pyrophosphate (PRPP) to anthranilate to yield N-(5'-phosphoribosyl)-anthranilate (PRA).</text>
</comment>
<feature type="domain" description="Glycosyl transferase family 3" evidence="6">
    <location>
        <begin position="285"/>
        <end position="535"/>
    </location>
</feature>
<feature type="binding site" evidence="4">
    <location>
        <position position="437"/>
    </location>
    <ligand>
        <name>Mg(2+)</name>
        <dbReference type="ChEBI" id="CHEBI:18420"/>
        <label>2</label>
    </ligand>
</feature>
<dbReference type="PROSITE" id="PS51273">
    <property type="entry name" value="GATASE_TYPE_1"/>
    <property type="match status" value="1"/>
</dbReference>
<feature type="binding site" evidence="4">
    <location>
        <position position="438"/>
    </location>
    <ligand>
        <name>Mg(2+)</name>
        <dbReference type="ChEBI" id="CHEBI:18420"/>
        <label>2</label>
    </ligand>
</feature>
<proteinExistence type="inferred from homology"/>
<organism evidence="7 8">
    <name type="scientific">Leptotrichia hofstadii</name>
    <dbReference type="NCBI Taxonomy" id="157688"/>
    <lineage>
        <taxon>Bacteria</taxon>
        <taxon>Fusobacteriati</taxon>
        <taxon>Fusobacteriota</taxon>
        <taxon>Fusobacteriia</taxon>
        <taxon>Fusobacteriales</taxon>
        <taxon>Leptotrichiaceae</taxon>
        <taxon>Leptotrichia</taxon>
    </lineage>
</organism>
<dbReference type="Pfam" id="PF00591">
    <property type="entry name" value="Glycos_transf_3"/>
    <property type="match status" value="1"/>
</dbReference>
<comment type="catalytic activity">
    <reaction evidence="4">
        <text>N-(5-phospho-beta-D-ribosyl)anthranilate + diphosphate = 5-phospho-alpha-D-ribose 1-diphosphate + anthranilate</text>
        <dbReference type="Rhea" id="RHEA:11768"/>
        <dbReference type="ChEBI" id="CHEBI:16567"/>
        <dbReference type="ChEBI" id="CHEBI:18277"/>
        <dbReference type="ChEBI" id="CHEBI:33019"/>
        <dbReference type="ChEBI" id="CHEBI:58017"/>
        <dbReference type="EC" id="2.4.2.18"/>
    </reaction>
</comment>
<dbReference type="Gene3D" id="1.20.970.10">
    <property type="entry name" value="Transferase, Pyrimidine Nucleoside Phosphorylase, Chain C"/>
    <property type="match status" value="1"/>
</dbReference>
<dbReference type="NCBIfam" id="TIGR01245">
    <property type="entry name" value="trpD"/>
    <property type="match status" value="1"/>
</dbReference>